<accession>A0ABW8T9P0</accession>
<evidence type="ECO:0000256" key="3">
    <source>
        <dbReference type="ARBA" id="ARBA00022692"/>
    </source>
</evidence>
<dbReference type="InterPro" id="IPR052536">
    <property type="entry name" value="ABC-4_Integral_Memb_Prot"/>
</dbReference>
<comment type="similarity">
    <text evidence="6">Belongs to the ABC-4 integral membrane protein family.</text>
</comment>
<feature type="domain" description="ABC3 transporter permease C-terminal" evidence="7">
    <location>
        <begin position="60"/>
        <end position="178"/>
    </location>
</feature>
<keyword evidence="4 6" id="KW-1133">Transmembrane helix</keyword>
<feature type="transmembrane region" description="Helical" evidence="6">
    <location>
        <begin position="198"/>
        <end position="218"/>
    </location>
</feature>
<evidence type="ECO:0000256" key="1">
    <source>
        <dbReference type="ARBA" id="ARBA00004651"/>
    </source>
</evidence>
<feature type="transmembrane region" description="Helical" evidence="6">
    <location>
        <begin position="619"/>
        <end position="640"/>
    </location>
</feature>
<dbReference type="PANTHER" id="PTHR46795:SF3">
    <property type="entry name" value="ABC TRANSPORTER PERMEASE"/>
    <property type="match status" value="1"/>
</dbReference>
<comment type="caution">
    <text evidence="8">The sequence shown here is derived from an EMBL/GenBank/DDBJ whole genome shotgun (WGS) entry which is preliminary data.</text>
</comment>
<evidence type="ECO:0000313" key="9">
    <source>
        <dbReference type="Proteomes" id="UP001623592"/>
    </source>
</evidence>
<evidence type="ECO:0000256" key="2">
    <source>
        <dbReference type="ARBA" id="ARBA00022475"/>
    </source>
</evidence>
<protein>
    <submittedName>
        <fullName evidence="8">FtsX-like permease family protein</fullName>
    </submittedName>
</protein>
<feature type="transmembrane region" description="Helical" evidence="6">
    <location>
        <begin position="589"/>
        <end position="613"/>
    </location>
</feature>
<organism evidence="8 9">
    <name type="scientific">Clostridium neuense</name>
    <dbReference type="NCBI Taxonomy" id="1728934"/>
    <lineage>
        <taxon>Bacteria</taxon>
        <taxon>Bacillati</taxon>
        <taxon>Bacillota</taxon>
        <taxon>Clostridia</taxon>
        <taxon>Eubacteriales</taxon>
        <taxon>Clostridiaceae</taxon>
        <taxon>Clostridium</taxon>
    </lineage>
</organism>
<dbReference type="InterPro" id="IPR003838">
    <property type="entry name" value="ABC3_permease_C"/>
</dbReference>
<feature type="transmembrane region" description="Helical" evidence="6">
    <location>
        <begin position="20"/>
        <end position="40"/>
    </location>
</feature>
<evidence type="ECO:0000256" key="6">
    <source>
        <dbReference type="PIRNR" id="PIRNR018968"/>
    </source>
</evidence>
<feature type="transmembrane region" description="Helical" evidence="6">
    <location>
        <begin position="230"/>
        <end position="257"/>
    </location>
</feature>
<evidence type="ECO:0000313" key="8">
    <source>
        <dbReference type="EMBL" id="MFL0249261.1"/>
    </source>
</evidence>
<feature type="transmembrane region" description="Helical" evidence="6">
    <location>
        <begin position="284"/>
        <end position="306"/>
    </location>
</feature>
<dbReference type="InterPro" id="IPR027022">
    <property type="entry name" value="ABC_permease_BceB-typ"/>
</dbReference>
<dbReference type="EMBL" id="JBJIAA010000002">
    <property type="protein sequence ID" value="MFL0249261.1"/>
    <property type="molecule type" value="Genomic_DNA"/>
</dbReference>
<feature type="transmembrane region" description="Helical" evidence="6">
    <location>
        <begin position="151"/>
        <end position="172"/>
    </location>
</feature>
<dbReference type="PIRSF" id="PIRSF018968">
    <property type="entry name" value="ABC_permease_BceB"/>
    <property type="match status" value="1"/>
</dbReference>
<evidence type="ECO:0000256" key="5">
    <source>
        <dbReference type="ARBA" id="ARBA00023136"/>
    </source>
</evidence>
<keyword evidence="2 6" id="KW-1003">Cell membrane</keyword>
<feature type="transmembrane region" description="Helical" evidence="6">
    <location>
        <begin position="52"/>
        <end position="75"/>
    </location>
</feature>
<dbReference type="RefSeq" id="WP_406785934.1">
    <property type="nucleotide sequence ID" value="NZ_JBJIAA010000002.1"/>
</dbReference>
<keyword evidence="6" id="KW-0813">Transport</keyword>
<reference evidence="8 9" key="1">
    <citation type="submission" date="2024-11" db="EMBL/GenBank/DDBJ databases">
        <authorList>
            <person name="Heng Y.C."/>
            <person name="Lim A.C.H."/>
            <person name="Lee J.K.Y."/>
            <person name="Kittelmann S."/>
        </authorList>
    </citation>
    <scope>NUCLEOTIDE SEQUENCE [LARGE SCALE GENOMIC DNA]</scope>
    <source>
        <strain evidence="8 9">WILCCON 0114</strain>
    </source>
</reference>
<evidence type="ECO:0000256" key="4">
    <source>
        <dbReference type="ARBA" id="ARBA00022989"/>
    </source>
</evidence>
<keyword evidence="9" id="KW-1185">Reference proteome</keyword>
<keyword evidence="5 6" id="KW-0472">Membrane</keyword>
<dbReference type="Proteomes" id="UP001623592">
    <property type="component" value="Unassembled WGS sequence"/>
</dbReference>
<keyword evidence="3 6" id="KW-0812">Transmembrane</keyword>
<dbReference type="PANTHER" id="PTHR46795">
    <property type="entry name" value="ABC TRANSPORTER PERMEASE-RELATED-RELATED"/>
    <property type="match status" value="1"/>
</dbReference>
<gene>
    <name evidence="8" type="ORF">ACJDT4_02420</name>
</gene>
<name>A0ABW8T9P0_9CLOT</name>
<proteinExistence type="inferred from homology"/>
<sequence length="651" mass="75174">MTFRDVAIKNFKFNIRKYKAYILSCSFSVMIFFMYLTLFFNKGVVEKFKGTFIHDIMTAVLLVIIFYSGFFINYAQASFFKSRKKEFGLFLTLGMVKRDINKIIGIENLFIAASSIIIGTISGALFSRVFFMLSVKVLDSKEIKFDLSYKSLALSALTFVCIFLISALVTLIRTSRLSISQLFIDARKSQESRIKNPVIGLAGFIVLALSYILMYYYIRGKIFKYNESSGVIFVLILSFVGIYILISQFGSLIIDFVKKNKAAYYKNIINITEVNYKFYEYKKILYLICILSALTVFFIGSTYGTYASNLKTVMEQNPYDVMYIETYNQNKLSKDQVEGILNKSDTKVKDRKTLNFSDLSLKKDNSIWGNVSVVSDKELNKISDVKVHVKKGYAIAGNGSAETKKWCEGVKRLQLSKDEDSKYTEFKLQQEINKCFVNNNNATYCFMIILNNEDYKNLISKVDTKNLKKYHMFNFENWRKTKSVSENLTNKLKQVDGISSKKSNMELGEYWELYPASKIEDYSTLKTQSSFMLFVMCCIGMIFFISSGVILYFKIYTDIEDGKERYNKLYRIGIMDDEMKKYISKELKLIFFAPVFIGSAAGYLYIGIILSISSYYKNIMLNALIPIAVYFIFQTIFYNITRGKYIKEVMG</sequence>
<feature type="transmembrane region" description="Helical" evidence="6">
    <location>
        <begin position="531"/>
        <end position="553"/>
    </location>
</feature>
<feature type="transmembrane region" description="Helical" evidence="6">
    <location>
        <begin position="109"/>
        <end position="131"/>
    </location>
</feature>
<dbReference type="Pfam" id="PF02687">
    <property type="entry name" value="FtsX"/>
    <property type="match status" value="1"/>
</dbReference>
<comment type="subcellular location">
    <subcellularLocation>
        <location evidence="1 6">Cell membrane</location>
        <topology evidence="1 6">Multi-pass membrane protein</topology>
    </subcellularLocation>
</comment>
<evidence type="ECO:0000259" key="7">
    <source>
        <dbReference type="Pfam" id="PF02687"/>
    </source>
</evidence>